<reference evidence="1 2" key="1">
    <citation type="submission" date="2017-09" db="EMBL/GenBank/DDBJ databases">
        <title>Large-scale bioinformatics analysis of Bacillus genomes uncovers conserved roles of natural products in bacterial physiology.</title>
        <authorList>
            <consortium name="Agbiome Team Llc"/>
            <person name="Bleich R.M."/>
            <person name="Kirk G.J."/>
            <person name="Santa Maria K.C."/>
            <person name="Allen S.E."/>
            <person name="Farag S."/>
            <person name="Shank E.A."/>
            <person name="Bowers A."/>
        </authorList>
    </citation>
    <scope>NUCLEOTIDE SEQUENCE [LARGE SCALE GENOMIC DNA]</scope>
    <source>
        <strain evidence="1 2">AFS005140</strain>
    </source>
</reference>
<protein>
    <submittedName>
        <fullName evidence="1">Uncharacterized protein</fullName>
    </submittedName>
</protein>
<dbReference type="Proteomes" id="UP000219897">
    <property type="component" value="Unassembled WGS sequence"/>
</dbReference>
<evidence type="ECO:0000313" key="1">
    <source>
        <dbReference type="EMBL" id="PER55719.1"/>
    </source>
</evidence>
<gene>
    <name evidence="1" type="ORF">CN495_08170</name>
</gene>
<proteinExistence type="predicted"/>
<accession>A0ABD6S7A8</accession>
<name>A0ABD6S7A8_BACTU</name>
<dbReference type="RefSeq" id="WP_098317059.1">
    <property type="nucleotide sequence ID" value="NZ_NTYF01000023.1"/>
</dbReference>
<evidence type="ECO:0000313" key="2">
    <source>
        <dbReference type="Proteomes" id="UP000219897"/>
    </source>
</evidence>
<organism evidence="1 2">
    <name type="scientific">Bacillus thuringiensis</name>
    <dbReference type="NCBI Taxonomy" id="1428"/>
    <lineage>
        <taxon>Bacteria</taxon>
        <taxon>Bacillati</taxon>
        <taxon>Bacillota</taxon>
        <taxon>Bacilli</taxon>
        <taxon>Bacillales</taxon>
        <taxon>Bacillaceae</taxon>
        <taxon>Bacillus</taxon>
        <taxon>Bacillus cereus group</taxon>
    </lineage>
</organism>
<dbReference type="AlphaFoldDB" id="A0ABD6S7A8"/>
<comment type="caution">
    <text evidence="1">The sequence shown here is derived from an EMBL/GenBank/DDBJ whole genome shotgun (WGS) entry which is preliminary data.</text>
</comment>
<sequence length="428" mass="47170">MGKKAELFVFGDLPAEEVAEALVSQHANSLGLLETLTPYTYVPVEDSDTYTQDKEQGEVEEGIKAIIEDGHGILFVGVHEWDGANWIKRALGMSKVKKDMPIVVVCGATQALWQKALDTLQEHGIQKEEVQWVTSISLHKLHTQHGEEVEVDGEEVGIDLDACLRLVQDNVRHVVELSCGGSVERMAYRERIGIDEEKEKQAGKVSLEAVRNALVEKVMRFDFGEVMSNGFVKVTNQEAVKELIEGFVGVGGGLIITGETHKEQEDCMVTYLPKDRGTGLHAMVGRSLDVNRLYETYEDFPCMPVEVAEEDSYGGALDGVKELCSHISGVQVDAQNYWEITSLWGAKFLDKDAKEVGGIITIEEEEYEKVARSVRGQLREMKGGNEKPAVALVGSVESMLLVVGKQGEVELVGLPAMIMEGLKRHIGK</sequence>
<dbReference type="EMBL" id="NTYF01000023">
    <property type="protein sequence ID" value="PER55719.1"/>
    <property type="molecule type" value="Genomic_DNA"/>
</dbReference>